<dbReference type="PANTHER" id="PTHR12756:SF11">
    <property type="entry name" value="CYTOSOLIC CARBOXYPEPTIDASE 1"/>
    <property type="match status" value="1"/>
</dbReference>
<comment type="caution">
    <text evidence="5">The sequence shown here is derived from an EMBL/GenBank/DDBJ whole genome shotgun (WGS) entry which is preliminary data.</text>
</comment>
<dbReference type="SMART" id="SM00631">
    <property type="entry name" value="Zn_pept"/>
    <property type="match status" value="1"/>
</dbReference>
<dbReference type="InterPro" id="IPR040626">
    <property type="entry name" value="Pepdidase_M14_N"/>
</dbReference>
<feature type="chain" id="PRO_5037618079" evidence="3">
    <location>
        <begin position="29"/>
        <end position="408"/>
    </location>
</feature>
<sequence length="408" mass="46164">MPRYFTQIRISSLFILAAMMVLAPPLSAKSTETATGKITCASKTITLRTDFPGGQARACSVSDDGAFTLTIGPEDEPPINPSPWYAFKLKAAEASPVQITLSYQHGWHRYWPKVSTDGKVWTKLSADNIVAEKEQMQMTLPAFTGDLYVAGQEIIAQPYYLDWYKRLAATSNIQTTVIGQSVEGRDIHKLETAPDGDSRKYIFLVGRQHPPEVTGALAFFPFVETLLGDSALAKEFRQKFGIVMIPLVNPDGVDNGNWRHNMQGQDLNRDWGLFDHPESQAIEQELERFAKQDDIALFLDFHSTNRNVLYTQGDEEETKPDMFARRWSAAAMKRLDGMYELEHAERPSADYTPDQRAYYTSKNYMYRTYGIASITYEVGDKTDRTKLKKAAEVFAEEMMTILLEDLKD</sequence>
<dbReference type="InterPro" id="IPR000834">
    <property type="entry name" value="Peptidase_M14"/>
</dbReference>
<feature type="active site" description="Proton donor/acceptor" evidence="2">
    <location>
        <position position="377"/>
    </location>
</feature>
<keyword evidence="3" id="KW-0732">Signal</keyword>
<dbReference type="Gene3D" id="3.40.630.10">
    <property type="entry name" value="Zn peptidases"/>
    <property type="match status" value="1"/>
</dbReference>
<dbReference type="PROSITE" id="PS52035">
    <property type="entry name" value="PEPTIDASE_M14"/>
    <property type="match status" value="1"/>
</dbReference>
<evidence type="ECO:0000259" key="4">
    <source>
        <dbReference type="PROSITE" id="PS52035"/>
    </source>
</evidence>
<dbReference type="Gene3D" id="2.60.40.3120">
    <property type="match status" value="1"/>
</dbReference>
<dbReference type="PANTHER" id="PTHR12756">
    <property type="entry name" value="CYTOSOLIC CARBOXYPEPTIDASE"/>
    <property type="match status" value="1"/>
</dbReference>
<dbReference type="Pfam" id="PF00246">
    <property type="entry name" value="Peptidase_M14"/>
    <property type="match status" value="1"/>
</dbReference>
<reference evidence="5" key="2">
    <citation type="submission" date="2020-09" db="EMBL/GenBank/DDBJ databases">
        <authorList>
            <person name="Sun Q."/>
            <person name="Kim S."/>
        </authorList>
    </citation>
    <scope>NUCLEOTIDE SEQUENCE</scope>
    <source>
        <strain evidence="5">KCTC 42590</strain>
    </source>
</reference>
<organism evidence="5 6">
    <name type="scientific">Kordiimonas sediminis</name>
    <dbReference type="NCBI Taxonomy" id="1735581"/>
    <lineage>
        <taxon>Bacteria</taxon>
        <taxon>Pseudomonadati</taxon>
        <taxon>Pseudomonadota</taxon>
        <taxon>Alphaproteobacteria</taxon>
        <taxon>Kordiimonadales</taxon>
        <taxon>Kordiimonadaceae</taxon>
        <taxon>Kordiimonas</taxon>
    </lineage>
</organism>
<feature type="domain" description="Peptidase M14" evidence="4">
    <location>
        <begin position="153"/>
        <end position="405"/>
    </location>
</feature>
<evidence type="ECO:0000313" key="5">
    <source>
        <dbReference type="EMBL" id="GHF17639.1"/>
    </source>
</evidence>
<dbReference type="InterPro" id="IPR050821">
    <property type="entry name" value="Cytosolic_carboxypeptidase"/>
</dbReference>
<dbReference type="Pfam" id="PF18027">
    <property type="entry name" value="Pepdidase_M14_N"/>
    <property type="match status" value="1"/>
</dbReference>
<feature type="signal peptide" evidence="3">
    <location>
        <begin position="1"/>
        <end position="28"/>
    </location>
</feature>
<gene>
    <name evidence="5" type="ORF">GCM10017044_10050</name>
</gene>
<dbReference type="Proteomes" id="UP000630923">
    <property type="component" value="Unassembled WGS sequence"/>
</dbReference>
<accession>A0A919APZ7</accession>
<reference evidence="5" key="1">
    <citation type="journal article" date="2014" name="Int. J. Syst. Evol. Microbiol.">
        <title>Complete genome sequence of Corynebacterium casei LMG S-19264T (=DSM 44701T), isolated from a smear-ripened cheese.</title>
        <authorList>
            <consortium name="US DOE Joint Genome Institute (JGI-PGF)"/>
            <person name="Walter F."/>
            <person name="Albersmeier A."/>
            <person name="Kalinowski J."/>
            <person name="Ruckert C."/>
        </authorList>
    </citation>
    <scope>NUCLEOTIDE SEQUENCE</scope>
    <source>
        <strain evidence="5">KCTC 42590</strain>
    </source>
</reference>
<evidence type="ECO:0000313" key="6">
    <source>
        <dbReference type="Proteomes" id="UP000630923"/>
    </source>
</evidence>
<proteinExistence type="inferred from homology"/>
<dbReference type="CDD" id="cd06237">
    <property type="entry name" value="M14_Nna1-like"/>
    <property type="match status" value="1"/>
</dbReference>
<dbReference type="SUPFAM" id="SSF53187">
    <property type="entry name" value="Zn-dependent exopeptidases"/>
    <property type="match status" value="1"/>
</dbReference>
<dbReference type="GO" id="GO:0008270">
    <property type="term" value="F:zinc ion binding"/>
    <property type="evidence" value="ECO:0007669"/>
    <property type="project" value="InterPro"/>
</dbReference>
<dbReference type="GO" id="GO:0004181">
    <property type="term" value="F:metallocarboxypeptidase activity"/>
    <property type="evidence" value="ECO:0007669"/>
    <property type="project" value="InterPro"/>
</dbReference>
<comment type="similarity">
    <text evidence="2">Belongs to the peptidase M14 family.</text>
</comment>
<dbReference type="EMBL" id="BNCI01000001">
    <property type="protein sequence ID" value="GHF17639.1"/>
    <property type="molecule type" value="Genomic_DNA"/>
</dbReference>
<dbReference type="RefSeq" id="WP_191250443.1">
    <property type="nucleotide sequence ID" value="NZ_BNCI01000001.1"/>
</dbReference>
<dbReference type="AlphaFoldDB" id="A0A919APZ7"/>
<evidence type="ECO:0000256" key="1">
    <source>
        <dbReference type="ARBA" id="ARBA00001947"/>
    </source>
</evidence>
<comment type="cofactor">
    <cofactor evidence="1">
        <name>Zn(2+)</name>
        <dbReference type="ChEBI" id="CHEBI:29105"/>
    </cofactor>
</comment>
<dbReference type="GO" id="GO:0006508">
    <property type="term" value="P:proteolysis"/>
    <property type="evidence" value="ECO:0007669"/>
    <property type="project" value="InterPro"/>
</dbReference>
<evidence type="ECO:0000256" key="3">
    <source>
        <dbReference type="SAM" id="SignalP"/>
    </source>
</evidence>
<evidence type="ECO:0000256" key="2">
    <source>
        <dbReference type="PROSITE-ProRule" id="PRU01379"/>
    </source>
</evidence>
<keyword evidence="6" id="KW-1185">Reference proteome</keyword>
<name>A0A919APZ7_9PROT</name>
<protein>
    <submittedName>
        <fullName evidence="5">Peptidase M14</fullName>
    </submittedName>
</protein>